<keyword evidence="2" id="KW-0472">Membrane</keyword>
<dbReference type="InterPro" id="IPR038050">
    <property type="entry name" value="Neuro_actylchol_rec"/>
</dbReference>
<dbReference type="EMBL" id="BTSX01000003">
    <property type="protein sequence ID" value="GMS87738.1"/>
    <property type="molecule type" value="Genomic_DNA"/>
</dbReference>
<evidence type="ECO:0000313" key="3">
    <source>
        <dbReference type="EMBL" id="GMS87738.1"/>
    </source>
</evidence>
<feature type="transmembrane region" description="Helical" evidence="2">
    <location>
        <begin position="71"/>
        <end position="89"/>
    </location>
</feature>
<evidence type="ECO:0000256" key="1">
    <source>
        <dbReference type="SAM" id="MobiDB-lite"/>
    </source>
</evidence>
<dbReference type="GO" id="GO:0006811">
    <property type="term" value="P:monoatomic ion transport"/>
    <property type="evidence" value="ECO:0007669"/>
    <property type="project" value="InterPro"/>
</dbReference>
<evidence type="ECO:0000313" key="4">
    <source>
        <dbReference type="Proteomes" id="UP001432027"/>
    </source>
</evidence>
<dbReference type="AlphaFoldDB" id="A0AAV5SX89"/>
<dbReference type="Proteomes" id="UP001432027">
    <property type="component" value="Unassembled WGS sequence"/>
</dbReference>
<proteinExistence type="predicted"/>
<organism evidence="3 4">
    <name type="scientific">Pristionchus entomophagus</name>
    <dbReference type="NCBI Taxonomy" id="358040"/>
    <lineage>
        <taxon>Eukaryota</taxon>
        <taxon>Metazoa</taxon>
        <taxon>Ecdysozoa</taxon>
        <taxon>Nematoda</taxon>
        <taxon>Chromadorea</taxon>
        <taxon>Rhabditida</taxon>
        <taxon>Rhabditina</taxon>
        <taxon>Diplogasteromorpha</taxon>
        <taxon>Diplogasteroidea</taxon>
        <taxon>Neodiplogasteridae</taxon>
        <taxon>Pristionchus</taxon>
    </lineage>
</organism>
<feature type="region of interest" description="Disordered" evidence="1">
    <location>
        <begin position="1"/>
        <end position="20"/>
    </location>
</feature>
<dbReference type="GO" id="GO:0016020">
    <property type="term" value="C:membrane"/>
    <property type="evidence" value="ECO:0007669"/>
    <property type="project" value="InterPro"/>
</dbReference>
<comment type="caution">
    <text evidence="3">The sequence shown here is derived from an EMBL/GenBank/DDBJ whole genome shotgun (WGS) entry which is preliminary data.</text>
</comment>
<dbReference type="SUPFAM" id="SSF90112">
    <property type="entry name" value="Neurotransmitter-gated ion-channel transmembrane pore"/>
    <property type="match status" value="1"/>
</dbReference>
<evidence type="ECO:0008006" key="5">
    <source>
        <dbReference type="Google" id="ProtNLM"/>
    </source>
</evidence>
<gene>
    <name evidence="3" type="ORF">PENTCL1PPCAC_9913</name>
</gene>
<protein>
    <recommendedName>
        <fullName evidence="5">Neurotransmitter-gated ion-channel transmembrane domain-containing protein</fullName>
    </recommendedName>
</protein>
<keyword evidence="2" id="KW-0812">Transmembrane</keyword>
<dbReference type="InterPro" id="IPR036719">
    <property type="entry name" value="Neuro-gated_channel_TM_sf"/>
</dbReference>
<evidence type="ECO:0000256" key="2">
    <source>
        <dbReference type="SAM" id="Phobius"/>
    </source>
</evidence>
<sequence>MSPHPNRRSHSQGFHARQPEYSEDLFESEFLKVMRNVHATIERNEMRQVERDRRDATKLEWEQVAMVLDRFLLVVFVVATTTVTFVILYQRQLGIFE</sequence>
<accession>A0AAV5SX89</accession>
<dbReference type="Gene3D" id="1.20.58.390">
    <property type="entry name" value="Neurotransmitter-gated ion-channel transmembrane domain"/>
    <property type="match status" value="1"/>
</dbReference>
<keyword evidence="2" id="KW-1133">Transmembrane helix</keyword>
<name>A0AAV5SX89_9BILA</name>
<keyword evidence="4" id="KW-1185">Reference proteome</keyword>
<feature type="compositionally biased region" description="Basic residues" evidence="1">
    <location>
        <begin position="1"/>
        <end position="10"/>
    </location>
</feature>
<reference evidence="3" key="1">
    <citation type="submission" date="2023-10" db="EMBL/GenBank/DDBJ databases">
        <title>Genome assembly of Pristionchus species.</title>
        <authorList>
            <person name="Yoshida K."/>
            <person name="Sommer R.J."/>
        </authorList>
    </citation>
    <scope>NUCLEOTIDE SEQUENCE</scope>
    <source>
        <strain evidence="3">RS0144</strain>
    </source>
</reference>